<comment type="subcellular location">
    <subcellularLocation>
        <location evidence="1 6">Membrane</location>
        <topology evidence="1 6">Multi-pass membrane protein</topology>
    </subcellularLocation>
</comment>
<feature type="transmembrane region" description="Helical" evidence="6">
    <location>
        <begin position="97"/>
        <end position="119"/>
    </location>
</feature>
<feature type="transmembrane region" description="Helical" evidence="6">
    <location>
        <begin position="294"/>
        <end position="313"/>
    </location>
</feature>
<dbReference type="Proteomes" id="UP001603857">
    <property type="component" value="Unassembled WGS sequence"/>
</dbReference>
<dbReference type="PANTHER" id="PTHR31218">
    <property type="entry name" value="WAT1-RELATED PROTEIN"/>
    <property type="match status" value="1"/>
</dbReference>
<evidence type="ECO:0000256" key="4">
    <source>
        <dbReference type="ARBA" id="ARBA00022989"/>
    </source>
</evidence>
<protein>
    <recommendedName>
        <fullName evidence="6">WAT1-related protein</fullName>
    </recommendedName>
</protein>
<dbReference type="InterPro" id="IPR000620">
    <property type="entry name" value="EamA_dom"/>
</dbReference>
<sequence>MKGAEVTTAMVAAQFLSVGLNTLIKASMSKGMSNFVFVAYSNLLAFPLLLLASTFHYRNKTPTPINYSIIFRIFILSLLSISVQTLLYTGLGYTSPTLFSAMEDLLPACTFIIAIISRMEKLDLKLRSSQAKSIGTVISIAGALIITLYKGLPLTSGVMPKYDFLSSQQSLWLLGGFLLAVAIFLASALLIIQTWTVKEYPEELMLTTICCGFVVIPSFIVAFIAEENPKAWILKPDMELACIFYSAIFMISMRSVVYAWACRKKGPLYVAMFFPLGVVFALVMGVVFLGDALYLGSMIGAGVIAFGFYAVIWGQAQEEKMGHGKNGSSSIISSSSSEHPLLVNERDDTNSFV</sequence>
<dbReference type="AlphaFoldDB" id="A0ABD1NP33"/>
<comment type="similarity">
    <text evidence="2 6">Belongs to the drug/metabolite transporter (DMT) superfamily. Plant drug/metabolite exporter (P-DME) (TC 2.A.7.4) family.</text>
</comment>
<feature type="domain" description="EamA" evidence="7">
    <location>
        <begin position="13"/>
        <end position="147"/>
    </location>
</feature>
<dbReference type="InterPro" id="IPR037185">
    <property type="entry name" value="EmrE-like"/>
</dbReference>
<name>A0ABD1NP33_9FABA</name>
<evidence type="ECO:0000313" key="8">
    <source>
        <dbReference type="EMBL" id="KAL2349382.1"/>
    </source>
</evidence>
<evidence type="ECO:0000313" key="9">
    <source>
        <dbReference type="Proteomes" id="UP001603857"/>
    </source>
</evidence>
<evidence type="ECO:0000256" key="2">
    <source>
        <dbReference type="ARBA" id="ARBA00007635"/>
    </source>
</evidence>
<evidence type="ECO:0000259" key="7">
    <source>
        <dbReference type="Pfam" id="PF00892"/>
    </source>
</evidence>
<feature type="transmembrane region" description="Helical" evidence="6">
    <location>
        <begin position="268"/>
        <end position="288"/>
    </location>
</feature>
<feature type="transmembrane region" description="Helical" evidence="6">
    <location>
        <begin position="69"/>
        <end position="91"/>
    </location>
</feature>
<feature type="transmembrane region" description="Helical" evidence="6">
    <location>
        <begin position="243"/>
        <end position="261"/>
    </location>
</feature>
<dbReference type="InterPro" id="IPR030184">
    <property type="entry name" value="WAT1-related"/>
</dbReference>
<keyword evidence="3 6" id="KW-0812">Transmembrane</keyword>
<dbReference type="GO" id="GO:0016020">
    <property type="term" value="C:membrane"/>
    <property type="evidence" value="ECO:0007669"/>
    <property type="project" value="UniProtKB-SubCell"/>
</dbReference>
<evidence type="ECO:0000256" key="3">
    <source>
        <dbReference type="ARBA" id="ARBA00022692"/>
    </source>
</evidence>
<dbReference type="Pfam" id="PF00892">
    <property type="entry name" value="EamA"/>
    <property type="match status" value="2"/>
</dbReference>
<feature type="domain" description="EamA" evidence="7">
    <location>
        <begin position="175"/>
        <end position="312"/>
    </location>
</feature>
<evidence type="ECO:0000256" key="5">
    <source>
        <dbReference type="ARBA" id="ARBA00023136"/>
    </source>
</evidence>
<feature type="transmembrane region" description="Helical" evidence="6">
    <location>
        <begin position="35"/>
        <end position="57"/>
    </location>
</feature>
<feature type="transmembrane region" description="Helical" evidence="6">
    <location>
        <begin position="172"/>
        <end position="192"/>
    </location>
</feature>
<comment type="caution">
    <text evidence="8">The sequence shown here is derived from an EMBL/GenBank/DDBJ whole genome shotgun (WGS) entry which is preliminary data.</text>
</comment>
<feature type="transmembrane region" description="Helical" evidence="6">
    <location>
        <begin position="204"/>
        <end position="223"/>
    </location>
</feature>
<reference evidence="8 9" key="1">
    <citation type="submission" date="2024-08" db="EMBL/GenBank/DDBJ databases">
        <title>Insights into the chromosomal genome structure of Flemingia macrophylla.</title>
        <authorList>
            <person name="Ding Y."/>
            <person name="Zhao Y."/>
            <person name="Bi W."/>
            <person name="Wu M."/>
            <person name="Zhao G."/>
            <person name="Gong Y."/>
            <person name="Li W."/>
            <person name="Zhang P."/>
        </authorList>
    </citation>
    <scope>NUCLEOTIDE SEQUENCE [LARGE SCALE GENOMIC DNA]</scope>
    <source>
        <strain evidence="8">DYQJB</strain>
        <tissue evidence="8">Leaf</tissue>
    </source>
</reference>
<organism evidence="8 9">
    <name type="scientific">Flemingia macrophylla</name>
    <dbReference type="NCBI Taxonomy" id="520843"/>
    <lineage>
        <taxon>Eukaryota</taxon>
        <taxon>Viridiplantae</taxon>
        <taxon>Streptophyta</taxon>
        <taxon>Embryophyta</taxon>
        <taxon>Tracheophyta</taxon>
        <taxon>Spermatophyta</taxon>
        <taxon>Magnoliopsida</taxon>
        <taxon>eudicotyledons</taxon>
        <taxon>Gunneridae</taxon>
        <taxon>Pentapetalae</taxon>
        <taxon>rosids</taxon>
        <taxon>fabids</taxon>
        <taxon>Fabales</taxon>
        <taxon>Fabaceae</taxon>
        <taxon>Papilionoideae</taxon>
        <taxon>50 kb inversion clade</taxon>
        <taxon>NPAAA clade</taxon>
        <taxon>indigoferoid/millettioid clade</taxon>
        <taxon>Phaseoleae</taxon>
        <taxon>Flemingia</taxon>
    </lineage>
</organism>
<keyword evidence="4 6" id="KW-1133">Transmembrane helix</keyword>
<dbReference type="EMBL" id="JBGMDY010000001">
    <property type="protein sequence ID" value="KAL2349382.1"/>
    <property type="molecule type" value="Genomic_DNA"/>
</dbReference>
<evidence type="ECO:0000256" key="1">
    <source>
        <dbReference type="ARBA" id="ARBA00004141"/>
    </source>
</evidence>
<proteinExistence type="inferred from homology"/>
<gene>
    <name evidence="8" type="ORF">Fmac_003382</name>
</gene>
<accession>A0ABD1NP33</accession>
<evidence type="ECO:0000256" key="6">
    <source>
        <dbReference type="RuleBase" id="RU363077"/>
    </source>
</evidence>
<keyword evidence="9" id="KW-1185">Reference proteome</keyword>
<keyword evidence="5 6" id="KW-0472">Membrane</keyword>
<dbReference type="SUPFAM" id="SSF103481">
    <property type="entry name" value="Multidrug resistance efflux transporter EmrE"/>
    <property type="match status" value="1"/>
</dbReference>
<feature type="transmembrane region" description="Helical" evidence="6">
    <location>
        <begin position="131"/>
        <end position="152"/>
    </location>
</feature>